<keyword evidence="3" id="KW-1185">Reference proteome</keyword>
<name>A0ABR0BT85_PURLI</name>
<proteinExistence type="predicted"/>
<sequence>MTDSTAGEEAHAHHRGPTRPFAPRHICRLQLSFSAGQGTVSSSLTLHGRPVTCQPADVARHGGANPCPGGTRRVLTNAMNLPADDVVLALVVAETVGRILSTAQGCIAPLPTSQRCQLACLLGHALLTTCAVSPLTVVNHVNLPLPPSFLSTALHGAGPRRNSIHHRQRVWQPAATGLVLGRGPLERSWFVAQAAWQGCENKPLQCPAESRSNTVEV</sequence>
<dbReference type="Proteomes" id="UP001287286">
    <property type="component" value="Unassembled WGS sequence"/>
</dbReference>
<reference evidence="2 3" key="1">
    <citation type="journal article" date="2024" name="Microbiol. Resour. Announc.">
        <title>Genome annotations for the ascomycete fungi Trichoderma harzianum, Trichoderma aggressivum, and Purpureocillium lilacinum.</title>
        <authorList>
            <person name="Beijen E.P.W."/>
            <person name="Ohm R.A."/>
        </authorList>
    </citation>
    <scope>NUCLEOTIDE SEQUENCE [LARGE SCALE GENOMIC DNA]</scope>
    <source>
        <strain evidence="2 3">CBS 150709</strain>
    </source>
</reference>
<evidence type="ECO:0000313" key="2">
    <source>
        <dbReference type="EMBL" id="KAK4087284.1"/>
    </source>
</evidence>
<dbReference type="EMBL" id="JAWRVI010000033">
    <property type="protein sequence ID" value="KAK4087284.1"/>
    <property type="molecule type" value="Genomic_DNA"/>
</dbReference>
<protein>
    <submittedName>
        <fullName evidence="2">Uncharacterized protein</fullName>
    </submittedName>
</protein>
<organism evidence="2 3">
    <name type="scientific">Purpureocillium lilacinum</name>
    <name type="common">Paecilomyces lilacinus</name>
    <dbReference type="NCBI Taxonomy" id="33203"/>
    <lineage>
        <taxon>Eukaryota</taxon>
        <taxon>Fungi</taxon>
        <taxon>Dikarya</taxon>
        <taxon>Ascomycota</taxon>
        <taxon>Pezizomycotina</taxon>
        <taxon>Sordariomycetes</taxon>
        <taxon>Hypocreomycetidae</taxon>
        <taxon>Hypocreales</taxon>
        <taxon>Ophiocordycipitaceae</taxon>
        <taxon>Purpureocillium</taxon>
    </lineage>
</organism>
<accession>A0ABR0BT85</accession>
<evidence type="ECO:0000313" key="3">
    <source>
        <dbReference type="Proteomes" id="UP001287286"/>
    </source>
</evidence>
<gene>
    <name evidence="2" type="ORF">Purlil1_8359</name>
</gene>
<comment type="caution">
    <text evidence="2">The sequence shown here is derived from an EMBL/GenBank/DDBJ whole genome shotgun (WGS) entry which is preliminary data.</text>
</comment>
<evidence type="ECO:0000256" key="1">
    <source>
        <dbReference type="SAM" id="MobiDB-lite"/>
    </source>
</evidence>
<feature type="region of interest" description="Disordered" evidence="1">
    <location>
        <begin position="1"/>
        <end position="21"/>
    </location>
</feature>